<dbReference type="GO" id="GO:0001682">
    <property type="term" value="P:tRNA 5'-leader removal"/>
    <property type="evidence" value="ECO:0007669"/>
    <property type="project" value="UniProtKB-UniRule"/>
</dbReference>
<protein>
    <recommendedName>
        <fullName evidence="7 8">Ribonuclease P protein component</fullName>
        <shortName evidence="7">RNase P protein</shortName>
        <shortName evidence="7">RNaseP protein</shortName>
        <ecNumber evidence="7 8">3.1.26.5</ecNumber>
    </recommendedName>
    <alternativeName>
        <fullName evidence="7">Protein C5</fullName>
    </alternativeName>
</protein>
<dbReference type="HAMAP" id="MF_00227">
    <property type="entry name" value="RNase_P"/>
    <property type="match status" value="1"/>
</dbReference>
<proteinExistence type="inferred from homology"/>
<evidence type="ECO:0000256" key="8">
    <source>
        <dbReference type="NCBIfam" id="TIGR00188"/>
    </source>
</evidence>
<dbReference type="PANTHER" id="PTHR33992:SF1">
    <property type="entry name" value="RIBONUCLEASE P PROTEIN COMPONENT"/>
    <property type="match status" value="1"/>
</dbReference>
<evidence type="ECO:0000313" key="10">
    <source>
        <dbReference type="Proteomes" id="UP000315201"/>
    </source>
</evidence>
<dbReference type="GO" id="GO:0000049">
    <property type="term" value="F:tRNA binding"/>
    <property type="evidence" value="ECO:0007669"/>
    <property type="project" value="UniProtKB-UniRule"/>
</dbReference>
<dbReference type="Gene3D" id="3.30.230.10">
    <property type="match status" value="1"/>
</dbReference>
<dbReference type="NCBIfam" id="TIGR00188">
    <property type="entry name" value="rnpA"/>
    <property type="match status" value="1"/>
</dbReference>
<dbReference type="Pfam" id="PF00825">
    <property type="entry name" value="Ribonuclease_P"/>
    <property type="match status" value="1"/>
</dbReference>
<evidence type="ECO:0000256" key="2">
    <source>
        <dbReference type="ARBA" id="ARBA00022694"/>
    </source>
</evidence>
<comment type="subunit">
    <text evidence="7">Consists of a catalytic RNA component (M1 or rnpB) and a protein subunit.</text>
</comment>
<keyword evidence="3 7" id="KW-0540">Nuclease</keyword>
<name>A0A4Y6I6K2_9MOLU</name>
<dbReference type="Proteomes" id="UP000315201">
    <property type="component" value="Chromosome"/>
</dbReference>
<evidence type="ECO:0000256" key="4">
    <source>
        <dbReference type="ARBA" id="ARBA00022759"/>
    </source>
</evidence>
<dbReference type="GO" id="GO:0004526">
    <property type="term" value="F:ribonuclease P activity"/>
    <property type="evidence" value="ECO:0007669"/>
    <property type="project" value="UniProtKB-UniRule"/>
</dbReference>
<evidence type="ECO:0000256" key="1">
    <source>
        <dbReference type="ARBA" id="ARBA00002663"/>
    </source>
</evidence>
<dbReference type="RefSeq" id="WP_208664703.1">
    <property type="nucleotide sequence ID" value="NZ_CP041147.1"/>
</dbReference>
<dbReference type="AlphaFoldDB" id="A0A4Y6I6K2"/>
<evidence type="ECO:0000313" key="9">
    <source>
        <dbReference type="EMBL" id="QDF65153.1"/>
    </source>
</evidence>
<dbReference type="SUPFAM" id="SSF54211">
    <property type="entry name" value="Ribosomal protein S5 domain 2-like"/>
    <property type="match status" value="1"/>
</dbReference>
<sequence>MKKIYRLRKNWEFDKVLNNGKGDFLINKQLIVYFRKSKYHRVGLTVPKKFAIATQRNYFKRQLKAILREVNITDLLYDFVLIVRKDFINTSFQHKLNETKKLFEKFRKNEKK</sequence>
<evidence type="ECO:0000256" key="7">
    <source>
        <dbReference type="HAMAP-Rule" id="MF_00227"/>
    </source>
</evidence>
<organism evidence="9 10">
    <name type="scientific">Mycoplasma nasistruthionis</name>
    <dbReference type="NCBI Taxonomy" id="353852"/>
    <lineage>
        <taxon>Bacteria</taxon>
        <taxon>Bacillati</taxon>
        <taxon>Mycoplasmatota</taxon>
        <taxon>Mollicutes</taxon>
        <taxon>Mycoplasmataceae</taxon>
        <taxon>Mycoplasma</taxon>
    </lineage>
</organism>
<reference evidence="9 10" key="1">
    <citation type="submission" date="2019-06" db="EMBL/GenBank/DDBJ databases">
        <title>Mycoplasma nasistruthionis sp. nov. str Ms03.</title>
        <authorList>
            <person name="Botes A."/>
        </authorList>
    </citation>
    <scope>NUCLEOTIDE SEQUENCE [LARGE SCALE GENOMIC DNA]</scope>
    <source>
        <strain evidence="9 10">Ms03</strain>
    </source>
</reference>
<keyword evidence="4 7" id="KW-0255">Endonuclease</keyword>
<dbReference type="PANTHER" id="PTHR33992">
    <property type="entry name" value="RIBONUCLEASE P PROTEIN COMPONENT"/>
    <property type="match status" value="1"/>
</dbReference>
<dbReference type="InterPro" id="IPR000100">
    <property type="entry name" value="RNase_P"/>
</dbReference>
<keyword evidence="5 7" id="KW-0378">Hydrolase</keyword>
<dbReference type="EMBL" id="CP041147">
    <property type="protein sequence ID" value="QDF65153.1"/>
    <property type="molecule type" value="Genomic_DNA"/>
</dbReference>
<dbReference type="PROSITE" id="PS00648">
    <property type="entry name" value="RIBONUCLEASE_P"/>
    <property type="match status" value="1"/>
</dbReference>
<dbReference type="EC" id="3.1.26.5" evidence="7 8"/>
<accession>A0A4Y6I6K2</accession>
<dbReference type="InterPro" id="IPR020568">
    <property type="entry name" value="Ribosomal_Su5_D2-typ_SF"/>
</dbReference>
<dbReference type="InterPro" id="IPR020539">
    <property type="entry name" value="RNase_P_CS"/>
</dbReference>
<evidence type="ECO:0000256" key="6">
    <source>
        <dbReference type="ARBA" id="ARBA00022884"/>
    </source>
</evidence>
<dbReference type="InterPro" id="IPR014721">
    <property type="entry name" value="Ribsml_uS5_D2-typ_fold_subgr"/>
</dbReference>
<comment type="similarity">
    <text evidence="7">Belongs to the RnpA family.</text>
</comment>
<evidence type="ECO:0000256" key="5">
    <source>
        <dbReference type="ARBA" id="ARBA00022801"/>
    </source>
</evidence>
<comment type="catalytic activity">
    <reaction evidence="7">
        <text>Endonucleolytic cleavage of RNA, removing 5'-extranucleotides from tRNA precursor.</text>
        <dbReference type="EC" id="3.1.26.5"/>
    </reaction>
</comment>
<keyword evidence="10" id="KW-1185">Reference proteome</keyword>
<dbReference type="GO" id="GO:0030677">
    <property type="term" value="C:ribonuclease P complex"/>
    <property type="evidence" value="ECO:0007669"/>
    <property type="project" value="TreeGrafter"/>
</dbReference>
<dbReference type="GO" id="GO:0042781">
    <property type="term" value="F:3'-tRNA processing endoribonuclease activity"/>
    <property type="evidence" value="ECO:0007669"/>
    <property type="project" value="TreeGrafter"/>
</dbReference>
<evidence type="ECO:0000256" key="3">
    <source>
        <dbReference type="ARBA" id="ARBA00022722"/>
    </source>
</evidence>
<keyword evidence="6 7" id="KW-0694">RNA-binding</keyword>
<gene>
    <name evidence="7 9" type="primary">rnpA</name>
    <name evidence="9" type="ORF">FIV53_02550</name>
</gene>
<comment type="function">
    <text evidence="1 7">RNaseP catalyzes the removal of the 5'-leader sequence from pre-tRNA to produce the mature 5'-terminus. It can also cleave other RNA substrates such as 4.5S RNA. The protein component plays an auxiliary but essential role in vivo by binding to the 5'-leader sequence and broadening the substrate specificity of the ribozyme.</text>
</comment>
<keyword evidence="2 7" id="KW-0819">tRNA processing</keyword>